<proteinExistence type="predicted"/>
<keyword evidence="2" id="KW-1185">Reference proteome</keyword>
<organism evidence="1 2">
    <name type="scientific">Kaistia dalseonensis</name>
    <dbReference type="NCBI Taxonomy" id="410840"/>
    <lineage>
        <taxon>Bacteria</taxon>
        <taxon>Pseudomonadati</taxon>
        <taxon>Pseudomonadota</taxon>
        <taxon>Alphaproteobacteria</taxon>
        <taxon>Hyphomicrobiales</taxon>
        <taxon>Kaistiaceae</taxon>
        <taxon>Kaistia</taxon>
    </lineage>
</organism>
<sequence length="76" mass="8768">MALIRSFEPKSMDRNSVHHEISATYTIFERDDRVFVQLDSYGTKDREMPGKKSQTIQLDEAGARQLVSILTSAFRF</sequence>
<dbReference type="EMBL" id="JAUSVO010000004">
    <property type="protein sequence ID" value="MDQ0438961.1"/>
    <property type="molecule type" value="Genomic_DNA"/>
</dbReference>
<evidence type="ECO:0000313" key="1">
    <source>
        <dbReference type="EMBL" id="MDQ0438961.1"/>
    </source>
</evidence>
<gene>
    <name evidence="1" type="ORF">QO014_003356</name>
</gene>
<dbReference type="Proteomes" id="UP001241603">
    <property type="component" value="Unassembled WGS sequence"/>
</dbReference>
<name>A0ABU0H9I3_9HYPH</name>
<protein>
    <recommendedName>
        <fullName evidence="3">Methionyl-tRNA formyltransferase</fullName>
    </recommendedName>
</protein>
<comment type="caution">
    <text evidence="1">The sequence shown here is derived from an EMBL/GenBank/DDBJ whole genome shotgun (WGS) entry which is preliminary data.</text>
</comment>
<accession>A0ABU0H9I3</accession>
<dbReference type="RefSeq" id="WP_266349833.1">
    <property type="nucleotide sequence ID" value="NZ_JAPKNG010000004.1"/>
</dbReference>
<reference evidence="1 2" key="1">
    <citation type="submission" date="2023-07" db="EMBL/GenBank/DDBJ databases">
        <title>Genomic Encyclopedia of Type Strains, Phase IV (KMG-IV): sequencing the most valuable type-strain genomes for metagenomic binning, comparative biology and taxonomic classification.</title>
        <authorList>
            <person name="Goeker M."/>
        </authorList>
    </citation>
    <scope>NUCLEOTIDE SEQUENCE [LARGE SCALE GENOMIC DNA]</scope>
    <source>
        <strain evidence="1 2">B6-8</strain>
    </source>
</reference>
<evidence type="ECO:0008006" key="3">
    <source>
        <dbReference type="Google" id="ProtNLM"/>
    </source>
</evidence>
<evidence type="ECO:0000313" key="2">
    <source>
        <dbReference type="Proteomes" id="UP001241603"/>
    </source>
</evidence>